<feature type="region of interest" description="Disordered" evidence="1">
    <location>
        <begin position="607"/>
        <end position="627"/>
    </location>
</feature>
<dbReference type="SMART" id="SM01111">
    <property type="entry name" value="CVNH"/>
    <property type="match status" value="1"/>
</dbReference>
<organism evidence="3 4">
    <name type="scientific">Dissophora globulifera</name>
    <dbReference type="NCBI Taxonomy" id="979702"/>
    <lineage>
        <taxon>Eukaryota</taxon>
        <taxon>Fungi</taxon>
        <taxon>Fungi incertae sedis</taxon>
        <taxon>Mucoromycota</taxon>
        <taxon>Mortierellomycotina</taxon>
        <taxon>Mortierellomycetes</taxon>
        <taxon>Mortierellales</taxon>
        <taxon>Mortierellaceae</taxon>
        <taxon>Dissophora</taxon>
    </lineage>
</organism>
<comment type="caution">
    <text evidence="3">The sequence shown here is derived from an EMBL/GenBank/DDBJ whole genome shotgun (WGS) entry which is preliminary data.</text>
</comment>
<reference evidence="3" key="1">
    <citation type="journal article" date="2020" name="Fungal Divers.">
        <title>Resolving the Mortierellaceae phylogeny through synthesis of multi-gene phylogenetics and phylogenomics.</title>
        <authorList>
            <person name="Vandepol N."/>
            <person name="Liber J."/>
            <person name="Desiro A."/>
            <person name="Na H."/>
            <person name="Kennedy M."/>
            <person name="Barry K."/>
            <person name="Grigoriev I.V."/>
            <person name="Miller A.N."/>
            <person name="O'Donnell K."/>
            <person name="Stajich J.E."/>
            <person name="Bonito G."/>
        </authorList>
    </citation>
    <scope>NUCLEOTIDE SEQUENCE</scope>
    <source>
        <strain evidence="3">REB-010B</strain>
    </source>
</reference>
<gene>
    <name evidence="3" type="ORF">BGZ99_008079</name>
</gene>
<feature type="domain" description="Cyanovirin-N" evidence="2">
    <location>
        <begin position="297"/>
        <end position="396"/>
    </location>
</feature>
<dbReference type="SUPFAM" id="SSF69318">
    <property type="entry name" value="Integrin alpha N-terminal domain"/>
    <property type="match status" value="1"/>
</dbReference>
<dbReference type="AlphaFoldDB" id="A0A9P6RAG8"/>
<evidence type="ECO:0000259" key="2">
    <source>
        <dbReference type="SMART" id="SM01111"/>
    </source>
</evidence>
<dbReference type="Gene3D" id="2.30.60.10">
    <property type="entry name" value="Cyanovirin-N"/>
    <property type="match status" value="1"/>
</dbReference>
<evidence type="ECO:0000313" key="3">
    <source>
        <dbReference type="EMBL" id="KAG0314517.1"/>
    </source>
</evidence>
<feature type="compositionally biased region" description="Polar residues" evidence="1">
    <location>
        <begin position="812"/>
        <end position="826"/>
    </location>
</feature>
<feature type="compositionally biased region" description="Polar residues" evidence="1">
    <location>
        <begin position="834"/>
        <end position="850"/>
    </location>
</feature>
<dbReference type="InterPro" id="IPR036673">
    <property type="entry name" value="Cyanovirin-N_sf"/>
</dbReference>
<dbReference type="InterPro" id="IPR028994">
    <property type="entry name" value="Integrin_alpha_N"/>
</dbReference>
<dbReference type="EMBL" id="JAAAIP010000607">
    <property type="protein sequence ID" value="KAG0314517.1"/>
    <property type="molecule type" value="Genomic_DNA"/>
</dbReference>
<dbReference type="PANTHER" id="PTHR42076">
    <property type="entry name" value="CYANOVIRIN-N HOMOLOG"/>
    <property type="match status" value="1"/>
</dbReference>
<protein>
    <recommendedName>
        <fullName evidence="2">Cyanovirin-N domain-containing protein</fullName>
    </recommendedName>
</protein>
<feature type="region of interest" description="Disordered" evidence="1">
    <location>
        <begin position="776"/>
        <end position="864"/>
    </location>
</feature>
<accession>A0A9P6RAG8</accession>
<dbReference type="Proteomes" id="UP000738325">
    <property type="component" value="Unassembled WGS sequence"/>
</dbReference>
<proteinExistence type="predicted"/>
<feature type="region of interest" description="Disordered" evidence="1">
    <location>
        <begin position="665"/>
        <end position="698"/>
    </location>
</feature>
<dbReference type="Pfam" id="PF08881">
    <property type="entry name" value="CVNH"/>
    <property type="match status" value="1"/>
</dbReference>
<evidence type="ECO:0000313" key="4">
    <source>
        <dbReference type="Proteomes" id="UP000738325"/>
    </source>
</evidence>
<dbReference type="OrthoDB" id="674604at2759"/>
<name>A0A9P6RAG8_9FUNG</name>
<feature type="compositionally biased region" description="Low complexity" evidence="1">
    <location>
        <begin position="666"/>
        <end position="698"/>
    </location>
</feature>
<dbReference type="InterPro" id="IPR011058">
    <property type="entry name" value="Cyanovirin-N"/>
</dbReference>
<keyword evidence="4" id="KW-1185">Reference proteome</keyword>
<dbReference type="PANTHER" id="PTHR42076:SF1">
    <property type="entry name" value="CYANOVIRIN-N DOMAIN-CONTAINING PROTEIN"/>
    <property type="match status" value="1"/>
</dbReference>
<dbReference type="SUPFAM" id="SSF51322">
    <property type="entry name" value="Cyanovirin-N"/>
    <property type="match status" value="1"/>
</dbReference>
<evidence type="ECO:0000256" key="1">
    <source>
        <dbReference type="SAM" id="MobiDB-lite"/>
    </source>
</evidence>
<feature type="compositionally biased region" description="Polar residues" evidence="1">
    <location>
        <begin position="776"/>
        <end position="801"/>
    </location>
</feature>
<sequence>MVYQKHTFSHGTVFPAENDGVWSFADISGDGAQDLVYIKAQNTSTGKIEIHASDYESRFQEHTMNARSVFDIDDNGTYLMQDWNGDGKADLIYIKTRNTDTGTIEVHVADAASGYQNLAFQTDTCTRCDEEDGTWTMSSNGDLFYIDIVNTEISNMNKCYFATKASNYQDRTQYYADDRHVGDDRNRAGAQCFDDTQHLILSFWADSNSTWCIAPSSNDNTADLYYISPGNNWRRMVKVYVASEGTWKSHVVKEWTRLMVNFTHQNQPDLAYIKTKNTVSGKVEVHITSYQEVVPQSYTLSSRNPRLDCNAPSVLRADLQRNDGSWRDASIDLDMFIGNIDGRFTWGKRGFHESAREITFDGSTLIAKLQTRTGKWVSVNIDLKDNLMNDNGVFKAINMPVITTVPSEHQNAALSQLSEDMDDPSFKIREIVLAPSRTQAVMYPSGNGSLIMIDSSSVINSLSVTDSFSMNDSFGLPVFHEHATYEPEGAEANVSLVKGQASVFDFQLGIGIETDFVGIKDDSVKVEFEDCGFTLGRKVGVSAFGSSFAIDFGRFFIKVNSEQELQSQTTAIMAAVPTLPFVVLNAHRPYSASDIIDAAVAATSSTPAHNPGLVSTGGRSSSSSLLSLKAPQRTVTAGAGSSEVAPISTSPLPIASGLVASPPISPSIGSKPGTSSSPAPVPISSLPSSSSPPSAVPLSEIQTRTLHPQVHYIFENDPLENEILESIPKSRCITLDLDPRSGVIKNVESFLTNLQVMDVKLVPFQAALTTPSLSSSINSLTTAANPQQQQLDDGNKNTGFSIQALGKAGLSGPSSLQNSISTSTAKMSRLPSDRNLTNQSGESDSQSIKSVKNDDKAAAASTPTNVSGAKDWTLVIEAVEIDEGDQESDSELLEQSLISSLSTDMAPEEYLPHCDALLKSFTARNLLVQKVIDFTAANS</sequence>